<dbReference type="InterPro" id="IPR045865">
    <property type="entry name" value="ACT-like_dom_sf"/>
</dbReference>
<feature type="active site" evidence="3">
    <location>
        <position position="241"/>
    </location>
</feature>
<organism evidence="6 7">
    <name type="scientific">Gammaproteobacteria bacterium LSUCC0057</name>
    <dbReference type="NCBI Taxonomy" id="2559237"/>
    <lineage>
        <taxon>Bacteria</taxon>
        <taxon>Pseudomonadati</taxon>
        <taxon>Pseudomonadota</taxon>
        <taxon>Gammaproteobacteria</taxon>
        <taxon>Cellvibrionales</taxon>
        <taxon>Porticoccaceae</taxon>
        <taxon>SAR92 clade</taxon>
    </lineage>
</organism>
<dbReference type="InterPro" id="IPR041729">
    <property type="entry name" value="Formyl-FH4-Hydrolase_C"/>
</dbReference>
<keyword evidence="2 3" id="KW-0378">Hydrolase</keyword>
<dbReference type="UniPathway" id="UPA00074">
    <property type="reaction ID" value="UER00170"/>
</dbReference>
<protein>
    <recommendedName>
        <fullName evidence="3 4">Formyltetrahydrofolate deformylase</fullName>
        <ecNumber evidence="3 4">3.5.1.10</ecNumber>
    </recommendedName>
    <alternativeName>
        <fullName evidence="3">Formyl-FH(4) hydrolase</fullName>
    </alternativeName>
</protein>
<dbReference type="SUPFAM" id="SSF55021">
    <property type="entry name" value="ACT-like"/>
    <property type="match status" value="1"/>
</dbReference>
<dbReference type="OrthoDB" id="9806170at2"/>
<dbReference type="Gene3D" id="3.40.50.170">
    <property type="entry name" value="Formyl transferase, N-terminal domain"/>
    <property type="match status" value="1"/>
</dbReference>
<dbReference type="EMBL" id="SPIA01000004">
    <property type="protein sequence ID" value="TFH67252.1"/>
    <property type="molecule type" value="Genomic_DNA"/>
</dbReference>
<dbReference type="PRINTS" id="PR01575">
    <property type="entry name" value="FFH4HYDRLASE"/>
</dbReference>
<dbReference type="CDD" id="cd04875">
    <property type="entry name" value="ACT_F4HF-DF"/>
    <property type="match status" value="1"/>
</dbReference>
<dbReference type="InterPro" id="IPR044074">
    <property type="entry name" value="PurU_ACT"/>
</dbReference>
<comment type="similarity">
    <text evidence="3">Belongs to the PurU family.</text>
</comment>
<accession>A0A4Y8UFV9</accession>
<dbReference type="NCBIfam" id="TIGR00655">
    <property type="entry name" value="PurU"/>
    <property type="match status" value="1"/>
</dbReference>
<dbReference type="HAMAP" id="MF_01927">
    <property type="entry name" value="PurU"/>
    <property type="match status" value="1"/>
</dbReference>
<dbReference type="InterPro" id="IPR002376">
    <property type="entry name" value="Formyl_transf_N"/>
</dbReference>
<dbReference type="GO" id="GO:0006189">
    <property type="term" value="P:'de novo' IMP biosynthetic process"/>
    <property type="evidence" value="ECO:0007669"/>
    <property type="project" value="UniProtKB-UniRule"/>
</dbReference>
<dbReference type="CDD" id="cd08648">
    <property type="entry name" value="FMT_core_Formyl-FH4-Hydrolase_C"/>
    <property type="match status" value="1"/>
</dbReference>
<evidence type="ECO:0000313" key="6">
    <source>
        <dbReference type="EMBL" id="TFH67252.1"/>
    </source>
</evidence>
<dbReference type="GO" id="GO:0006730">
    <property type="term" value="P:one-carbon metabolic process"/>
    <property type="evidence" value="ECO:0007669"/>
    <property type="project" value="UniProtKB-KW"/>
</dbReference>
<dbReference type="PANTHER" id="PTHR42706:SF1">
    <property type="entry name" value="FORMYLTETRAHYDROFOLATE DEFORMYLASE 2, MITOCHONDRIAL"/>
    <property type="match status" value="1"/>
</dbReference>
<dbReference type="NCBIfam" id="NF004684">
    <property type="entry name" value="PRK06027.1"/>
    <property type="match status" value="1"/>
</dbReference>
<sequence>MFTPTSNTDLVAPREASYILRATCRAGSGIVAAVTGCLAANDCYIQALEQFDDESTDKFFMRAVFKRQANSPELAAIQSHLSTIAEKFAIEFTIHDPAQPLKVVVMVSKDDHCLNALLYRKNKGELNIQITAVVSNHADLRAMVEREGIRFIQLPITPENKPHQEQRLLEIIDETAAELVVLARYMQILSDPLCQQLSGRCINIHHSFLPGFKGARPYHQAFNRGVKLIGATAHYVTPDLDEGPIIEQMVTRVDHNQKPHMLAALGRENESMALTRAVRYHVEQRVFLDGNKTVVFLGS</sequence>
<keyword evidence="7" id="KW-1185">Reference proteome</keyword>
<evidence type="ECO:0000256" key="3">
    <source>
        <dbReference type="HAMAP-Rule" id="MF_01927"/>
    </source>
</evidence>
<name>A0A4Y8UFV9_9GAMM</name>
<dbReference type="AlphaFoldDB" id="A0A4Y8UFV9"/>
<dbReference type="GO" id="GO:0008864">
    <property type="term" value="F:formyltetrahydrofolate deformylase activity"/>
    <property type="evidence" value="ECO:0007669"/>
    <property type="project" value="UniProtKB-UniRule"/>
</dbReference>
<evidence type="ECO:0000256" key="1">
    <source>
        <dbReference type="ARBA" id="ARBA00022563"/>
    </source>
</evidence>
<dbReference type="PIRSF" id="PIRSF036480">
    <property type="entry name" value="FormyFH4_hydr"/>
    <property type="match status" value="1"/>
</dbReference>
<feature type="domain" description="Formyl transferase N-terminal" evidence="5">
    <location>
        <begin position="102"/>
        <end position="278"/>
    </location>
</feature>
<evidence type="ECO:0000256" key="4">
    <source>
        <dbReference type="NCBIfam" id="TIGR00655"/>
    </source>
</evidence>
<evidence type="ECO:0000313" key="7">
    <source>
        <dbReference type="Proteomes" id="UP000298133"/>
    </source>
</evidence>
<comment type="function">
    <text evidence="3">Catalyzes the hydrolysis of 10-formyltetrahydrofolate (formyl-FH4) to formate and tetrahydrofolate (FH4).</text>
</comment>
<dbReference type="InterPro" id="IPR036477">
    <property type="entry name" value="Formyl_transf_N_sf"/>
</dbReference>
<keyword evidence="1 3" id="KW-0554">One-carbon metabolism</keyword>
<dbReference type="Pfam" id="PF00551">
    <property type="entry name" value="Formyl_trans_N"/>
    <property type="match status" value="1"/>
</dbReference>
<dbReference type="Proteomes" id="UP000298133">
    <property type="component" value="Unassembled WGS sequence"/>
</dbReference>
<dbReference type="SUPFAM" id="SSF53328">
    <property type="entry name" value="Formyltransferase"/>
    <property type="match status" value="1"/>
</dbReference>
<comment type="catalytic activity">
    <reaction evidence="3">
        <text>(6R)-10-formyltetrahydrofolate + H2O = (6S)-5,6,7,8-tetrahydrofolate + formate + H(+)</text>
        <dbReference type="Rhea" id="RHEA:19833"/>
        <dbReference type="ChEBI" id="CHEBI:15377"/>
        <dbReference type="ChEBI" id="CHEBI:15378"/>
        <dbReference type="ChEBI" id="CHEBI:15740"/>
        <dbReference type="ChEBI" id="CHEBI:57453"/>
        <dbReference type="ChEBI" id="CHEBI:195366"/>
        <dbReference type="EC" id="3.5.1.10"/>
    </reaction>
</comment>
<dbReference type="PANTHER" id="PTHR42706">
    <property type="entry name" value="FORMYLTETRAHYDROFOLATE DEFORMYLASE"/>
    <property type="match status" value="1"/>
</dbReference>
<proteinExistence type="inferred from homology"/>
<comment type="caution">
    <text evidence="6">The sequence shown here is derived from an EMBL/GenBank/DDBJ whole genome shotgun (WGS) entry which is preliminary data.</text>
</comment>
<gene>
    <name evidence="3 6" type="primary">purU</name>
    <name evidence="6" type="ORF">E3W66_09540</name>
</gene>
<dbReference type="Gene3D" id="3.30.70.260">
    <property type="match status" value="1"/>
</dbReference>
<keyword evidence="3" id="KW-0658">Purine biosynthesis</keyword>
<reference evidence="6 7" key="1">
    <citation type="submission" date="2019-03" db="EMBL/GenBank/DDBJ databases">
        <title>Draft genome of Gammaproteobacteria bacterium LSUCC0057, a member of the SAR92 clade.</title>
        <authorList>
            <person name="Lanclos V.C."/>
            <person name="Doiron C."/>
            <person name="Henson M.W."/>
            <person name="Thrash J.C."/>
        </authorList>
    </citation>
    <scope>NUCLEOTIDE SEQUENCE [LARGE SCALE GENOMIC DNA]</scope>
    <source>
        <strain evidence="6 7">LSUCC0057</strain>
    </source>
</reference>
<dbReference type="InterPro" id="IPR004810">
    <property type="entry name" value="PurU"/>
</dbReference>
<evidence type="ECO:0000256" key="2">
    <source>
        <dbReference type="ARBA" id="ARBA00022801"/>
    </source>
</evidence>
<evidence type="ECO:0000259" key="5">
    <source>
        <dbReference type="Pfam" id="PF00551"/>
    </source>
</evidence>
<dbReference type="EC" id="3.5.1.10" evidence="3 4"/>
<comment type="pathway">
    <text evidence="3">Purine metabolism; IMP biosynthesis via de novo pathway; formate from 10-formyl-5,6,7,8-tetrahydrofolate: step 1/1.</text>
</comment>